<organism evidence="2 3">
    <name type="scientific">Phascolomyces articulosus</name>
    <dbReference type="NCBI Taxonomy" id="60185"/>
    <lineage>
        <taxon>Eukaryota</taxon>
        <taxon>Fungi</taxon>
        <taxon>Fungi incertae sedis</taxon>
        <taxon>Mucoromycota</taxon>
        <taxon>Mucoromycotina</taxon>
        <taxon>Mucoromycetes</taxon>
        <taxon>Mucorales</taxon>
        <taxon>Lichtheimiaceae</taxon>
        <taxon>Phascolomyces</taxon>
    </lineage>
</organism>
<feature type="compositionally biased region" description="Basic and acidic residues" evidence="1">
    <location>
        <begin position="500"/>
        <end position="511"/>
    </location>
</feature>
<evidence type="ECO:0008006" key="4">
    <source>
        <dbReference type="Google" id="ProtNLM"/>
    </source>
</evidence>
<dbReference type="Proteomes" id="UP001209540">
    <property type="component" value="Unassembled WGS sequence"/>
</dbReference>
<evidence type="ECO:0000256" key="1">
    <source>
        <dbReference type="SAM" id="MobiDB-lite"/>
    </source>
</evidence>
<reference evidence="2" key="1">
    <citation type="journal article" date="2022" name="IScience">
        <title>Evolution of zygomycete secretomes and the origins of terrestrial fungal ecologies.</title>
        <authorList>
            <person name="Chang Y."/>
            <person name="Wang Y."/>
            <person name="Mondo S."/>
            <person name="Ahrendt S."/>
            <person name="Andreopoulos W."/>
            <person name="Barry K."/>
            <person name="Beard J."/>
            <person name="Benny G.L."/>
            <person name="Blankenship S."/>
            <person name="Bonito G."/>
            <person name="Cuomo C."/>
            <person name="Desiro A."/>
            <person name="Gervers K.A."/>
            <person name="Hundley H."/>
            <person name="Kuo A."/>
            <person name="LaButti K."/>
            <person name="Lang B.F."/>
            <person name="Lipzen A."/>
            <person name="O'Donnell K."/>
            <person name="Pangilinan J."/>
            <person name="Reynolds N."/>
            <person name="Sandor L."/>
            <person name="Smith M.E."/>
            <person name="Tsang A."/>
            <person name="Grigoriev I.V."/>
            <person name="Stajich J.E."/>
            <person name="Spatafora J.W."/>
        </authorList>
    </citation>
    <scope>NUCLEOTIDE SEQUENCE</scope>
    <source>
        <strain evidence="2">RSA 2281</strain>
    </source>
</reference>
<feature type="compositionally biased region" description="Low complexity" evidence="1">
    <location>
        <begin position="464"/>
        <end position="486"/>
    </location>
</feature>
<feature type="compositionally biased region" description="Polar residues" evidence="1">
    <location>
        <begin position="571"/>
        <end position="587"/>
    </location>
</feature>
<feature type="compositionally biased region" description="Basic and acidic residues" evidence="1">
    <location>
        <begin position="384"/>
        <end position="401"/>
    </location>
</feature>
<keyword evidence="3" id="KW-1185">Reference proteome</keyword>
<gene>
    <name evidence="2" type="ORF">BDA99DRAFT_126014</name>
</gene>
<dbReference type="AlphaFoldDB" id="A0AAD5PJQ5"/>
<feature type="compositionally biased region" description="Basic residues" evidence="1">
    <location>
        <begin position="110"/>
        <end position="120"/>
    </location>
</feature>
<feature type="region of interest" description="Disordered" evidence="1">
    <location>
        <begin position="560"/>
        <end position="587"/>
    </location>
</feature>
<dbReference type="EMBL" id="JAIXMP010000002">
    <property type="protein sequence ID" value="KAI9277080.1"/>
    <property type="molecule type" value="Genomic_DNA"/>
</dbReference>
<feature type="compositionally biased region" description="Polar residues" evidence="1">
    <location>
        <begin position="452"/>
        <end position="463"/>
    </location>
</feature>
<feature type="region of interest" description="Disordered" evidence="1">
    <location>
        <begin position="440"/>
        <end position="523"/>
    </location>
</feature>
<comment type="caution">
    <text evidence="2">The sequence shown here is derived from an EMBL/GenBank/DDBJ whole genome shotgun (WGS) entry which is preliminary data.</text>
</comment>
<protein>
    <recommendedName>
        <fullName evidence="4">GATA-type domain-containing protein</fullName>
    </recommendedName>
</protein>
<evidence type="ECO:0000313" key="3">
    <source>
        <dbReference type="Proteomes" id="UP001209540"/>
    </source>
</evidence>
<accession>A0AAD5PJQ5</accession>
<sequence>MTVFTKACFWAILDPEQFRFLYLPDSIAQITVGDENRSICDLLQNRSLLDFIHPDEFTSAKTDLEQFLSVRTLAGSITRCRVLSFQYILKYQKLNRSNSLPPHQNNDYNHHHHHHHHHHQILSSYSSPTSNNNNILDPYSDAQYEIVDIALYIATENMILAFFHTKERPTIHNKEDSYYCGDCEPNQCEINSMLDILETQRQQQSSSHDNVYFKPAAASASENLRLFQIHNSMTGKLIVSLPTSFTHHSSTTPPTTINMYNASSPSYHENDGELWIPNNEHASSYYQSQQRQQQKERLDEILCTIKNVMEKEILLLNSMTPRHAKLQYQKLPCTHPFRSSTMVYLSDGMYRFEHIIIPYGYITFGAIQVTMVIPLTRITPTIKGREDGSPISEHHTNHNDCNDTPTVRNSTYHHYVHYNAPESQQQENMHGITLDSPVNVNASHSFSERPNLLNNDHQCDITNTAPTSTPLHHHSSSSSKQSGSSPFIGGNLQKLSHHPNSKDYDDYDRHNNSTPSSTMTRTTMHRISNNKNGSQVYMSINQLLCSQTCESSSIHLHHASPNAYPNHHGSPDTTFVNIQGRSSNSNQSMAVRVCTKCYTNKSLEWRKGPTGEKT</sequence>
<feature type="region of interest" description="Disordered" evidence="1">
    <location>
        <begin position="99"/>
        <end position="128"/>
    </location>
</feature>
<reference evidence="2" key="2">
    <citation type="submission" date="2023-02" db="EMBL/GenBank/DDBJ databases">
        <authorList>
            <consortium name="DOE Joint Genome Institute"/>
            <person name="Mondo S.J."/>
            <person name="Chang Y."/>
            <person name="Wang Y."/>
            <person name="Ahrendt S."/>
            <person name="Andreopoulos W."/>
            <person name="Barry K."/>
            <person name="Beard J."/>
            <person name="Benny G.L."/>
            <person name="Blankenship S."/>
            <person name="Bonito G."/>
            <person name="Cuomo C."/>
            <person name="Desiro A."/>
            <person name="Gervers K.A."/>
            <person name="Hundley H."/>
            <person name="Kuo A."/>
            <person name="LaButti K."/>
            <person name="Lang B.F."/>
            <person name="Lipzen A."/>
            <person name="O'Donnell K."/>
            <person name="Pangilinan J."/>
            <person name="Reynolds N."/>
            <person name="Sandor L."/>
            <person name="Smith M.W."/>
            <person name="Tsang A."/>
            <person name="Grigoriev I.V."/>
            <person name="Stajich J.E."/>
            <person name="Spatafora J.W."/>
        </authorList>
    </citation>
    <scope>NUCLEOTIDE SEQUENCE</scope>
    <source>
        <strain evidence="2">RSA 2281</strain>
    </source>
</reference>
<proteinExistence type="predicted"/>
<evidence type="ECO:0000313" key="2">
    <source>
        <dbReference type="EMBL" id="KAI9277080.1"/>
    </source>
</evidence>
<feature type="compositionally biased region" description="Low complexity" evidence="1">
    <location>
        <begin position="513"/>
        <end position="522"/>
    </location>
</feature>
<feature type="region of interest" description="Disordered" evidence="1">
    <location>
        <begin position="384"/>
        <end position="408"/>
    </location>
</feature>
<name>A0AAD5PJQ5_9FUNG</name>